<keyword evidence="4" id="KW-0511">Multifunctional enzyme</keyword>
<dbReference type="InterPro" id="IPR020841">
    <property type="entry name" value="PKS_Beta-ketoAc_synthase_dom"/>
</dbReference>
<evidence type="ECO:0000256" key="5">
    <source>
        <dbReference type="ARBA" id="ARBA00023315"/>
    </source>
</evidence>
<dbReference type="InterPro" id="IPR016036">
    <property type="entry name" value="Malonyl_transacylase_ACP-bd"/>
</dbReference>
<dbReference type="SMART" id="SM00825">
    <property type="entry name" value="PKS_KS"/>
    <property type="match status" value="1"/>
</dbReference>
<dbReference type="SMART" id="SM00822">
    <property type="entry name" value="PKS_KR"/>
    <property type="match status" value="1"/>
</dbReference>
<dbReference type="InterPro" id="IPR018201">
    <property type="entry name" value="Ketoacyl_synth_AS"/>
</dbReference>
<dbReference type="Gene3D" id="3.90.180.10">
    <property type="entry name" value="Medium-chain alcohol dehydrogenases, catalytic domain"/>
    <property type="match status" value="1"/>
</dbReference>
<dbReference type="Pfam" id="PF08240">
    <property type="entry name" value="ADH_N"/>
    <property type="match status" value="1"/>
</dbReference>
<dbReference type="InterPro" id="IPR001227">
    <property type="entry name" value="Ac_transferase_dom_sf"/>
</dbReference>
<dbReference type="Pfam" id="PF08659">
    <property type="entry name" value="KR"/>
    <property type="match status" value="1"/>
</dbReference>
<evidence type="ECO:0000256" key="7">
    <source>
        <dbReference type="PROSITE-ProRule" id="PRU01363"/>
    </source>
</evidence>
<dbReference type="InterPro" id="IPR009081">
    <property type="entry name" value="PP-bd_ACP"/>
</dbReference>
<dbReference type="Pfam" id="PF00550">
    <property type="entry name" value="PP-binding"/>
    <property type="match status" value="1"/>
</dbReference>
<dbReference type="SMART" id="SM00829">
    <property type="entry name" value="PKS_ER"/>
    <property type="match status" value="1"/>
</dbReference>
<dbReference type="InterPro" id="IPR014031">
    <property type="entry name" value="Ketoacyl_synth_C"/>
</dbReference>
<dbReference type="InterPro" id="IPR011032">
    <property type="entry name" value="GroES-like_sf"/>
</dbReference>
<comment type="caution">
    <text evidence="11">The sequence shown here is derived from an EMBL/GenBank/DDBJ whole genome shotgun (WGS) entry which is preliminary data.</text>
</comment>
<dbReference type="Pfam" id="PF00109">
    <property type="entry name" value="ketoacyl-synt"/>
    <property type="match status" value="1"/>
</dbReference>
<dbReference type="InterPro" id="IPR013968">
    <property type="entry name" value="PKS_KR"/>
</dbReference>
<dbReference type="Gene3D" id="3.30.70.3290">
    <property type="match status" value="1"/>
</dbReference>
<evidence type="ECO:0000256" key="6">
    <source>
        <dbReference type="ARBA" id="ARBA00054155"/>
    </source>
</evidence>
<accession>A0A2N8K8Q9</accession>
<dbReference type="InterPro" id="IPR014030">
    <property type="entry name" value="Ketoacyl_synth_N"/>
</dbReference>
<dbReference type="InterPro" id="IPR057326">
    <property type="entry name" value="KR_dom"/>
</dbReference>
<evidence type="ECO:0000256" key="3">
    <source>
        <dbReference type="ARBA" id="ARBA00022679"/>
    </source>
</evidence>
<feature type="active site" description="Proton donor; for dehydratase activity" evidence="7">
    <location>
        <position position="1090"/>
    </location>
</feature>
<feature type="domain" description="PKS/mFAS DH" evidence="10">
    <location>
        <begin position="900"/>
        <end position="1174"/>
    </location>
</feature>
<dbReference type="PROSITE" id="PS00606">
    <property type="entry name" value="KS3_1"/>
    <property type="match status" value="1"/>
</dbReference>
<dbReference type="SUPFAM" id="SSF52151">
    <property type="entry name" value="FabD/lysophospholipase-like"/>
    <property type="match status" value="1"/>
</dbReference>
<dbReference type="PANTHER" id="PTHR43775:SF37">
    <property type="entry name" value="SI:DKEY-61P9.11"/>
    <property type="match status" value="1"/>
</dbReference>
<dbReference type="InterPro" id="IPR049900">
    <property type="entry name" value="PKS_mFAS_DH"/>
</dbReference>
<reference evidence="11 12" key="1">
    <citation type="submission" date="2018-01" db="EMBL/GenBank/DDBJ databases">
        <title>The draft genome of an aniline degradation strain ANB-1.</title>
        <authorList>
            <person name="Zhang L."/>
            <person name="Jiang J."/>
        </authorList>
    </citation>
    <scope>NUCLEOTIDE SEQUENCE [LARGE SCALE GENOMIC DNA]</scope>
    <source>
        <strain evidence="11 12">ANB-1</strain>
    </source>
</reference>
<dbReference type="PROSITE" id="PS52019">
    <property type="entry name" value="PKS_MFAS_DH"/>
    <property type="match status" value="1"/>
</dbReference>
<dbReference type="Proteomes" id="UP000235994">
    <property type="component" value="Unassembled WGS sequence"/>
</dbReference>
<keyword evidence="5" id="KW-0012">Acyltransferase</keyword>
<evidence type="ECO:0000259" key="9">
    <source>
        <dbReference type="PROSITE" id="PS52004"/>
    </source>
</evidence>
<dbReference type="SUPFAM" id="SSF51735">
    <property type="entry name" value="NAD(P)-binding Rossmann-fold domains"/>
    <property type="match status" value="3"/>
</dbReference>
<dbReference type="InterPro" id="IPR050091">
    <property type="entry name" value="PKS_NRPS_Biosynth_Enz"/>
</dbReference>
<dbReference type="Gene3D" id="3.40.50.720">
    <property type="entry name" value="NAD(P)-binding Rossmann-like Domain"/>
    <property type="match status" value="3"/>
</dbReference>
<sequence length="2503" mass="271045">MPASDENNINAIAITGIAFRFPGDLADDTSLWEALKQKKDLVTQVPGDRWASSELQSTKRSEPGRSITFSAGILSRVDEFDAGFFGISPREAAWLDPQQRLLLELSWEALENAGVPPSRLAGTDCAVYVGISSLDYGTRGLDDLAAMSSHSMTGNTLSLAANRLSYVFDLHGPSLAVDTACSSSLVALHHACRALNTGEASTALVGGVNLLLHPYPFVGFTKASMLSADGRCKAFDASGNGYVRAEGGAVLLLKPLAQAIADGDDIKAVILATGVNADGARKTGITIPSRDGQAELMRNVLAKTNLFAQDIDFVEAHGTGTMVGDPIETAAIGAVYGQGRETPLPIGSVKANLGHMEAASGMAGLVKSILALQHRALPPQLHLETPNPHIDFVGLNLLPVTEYRPLDKQTPLVAGVNSFGFGGANAHVLLREYRREEERAFIPEVLPPLFLSARSDAALRALASRYAKRLRNSSPADYYDIAYAAAYRRDRLEKRLALYAKTPDEAAEKLAVYAQDNAPDGLVLEEQLPHSGGVAFIYSGNGAQWVGMGLRLMDESPAFADILAELDARMQPIAGFSLLAELQANGEASRLDDTVVAQPLLFAIQVAITRLLKAQGIEPLAVAGHSVGEVAAAWACGALDLDVAIRVIVARSRAQGETRGTGRMAAVGLSVEAMQAVMAELGEALDITIAGINSPKNLTLSGSLADLERAQSHLAPKGVFFRLLELDYAFHSRQMDPIRESLLASLAGLETRTAAGTAFVSTVTGGELDANQLGAEYWWHNVREPVRFSEAITTLGELGCRSFIEIGPHAILQRYIGECLTSIGTKGRVLPTLRKEADGWNTFVEAALRAHLLADQPNLGAYFPQPGRRVQLPNYPWQRERHWHPRTSESLLAIERRRVHPLLGWRIPEAAHAWENTLDPTVLPWLADHQVGGAIVFPGAAYAEMALAAAREWLGGEALAFEEMDIVSPMVFDGEHARLLRFELNERDGSFQIKSRQRLSQDAWTLHAAGRILQLGVAARSARIAPLSTDKTKVDQETHYRLAATLGLDYGPGFQGLREAVVDDNCLQAELEPPAELAQDDYLLHPALLDVCYQSLVDFFSTDIEAGQGVALLPVKTGRLEYHRAGKPSRFRARLTRRSARSVLADFELFDAEDTLLASVSGCRFRAAPLAHKAQEKVSRWRIFPWLRPHPAEGLVTQLPAPQALVEALRLAMAEQAEPRGRWFKEALPLLEALVVSFTFEAFRAIAEKDGEALQRLMTSSDPYARWLGSLLQQEGLLALQEGRWELADGSDLPAAEDIWRTLAREHADALPQLVLLGRVGRHLPRLLLHPTERSAFLDALRRSPVAETLYQDDPAYAGMRQAVEHLLSHLASGWPTHRRLRVLEIADGPSEVPRPLLAALPEDRLDYVLALPETVAERQRAEYAHAPNLVIATLDDASWQLSAETALPDGFDVVLLRHTLHRAVSPKAALNQVRRWLTAGACLIVAERHPDWSADFLAGLDDDWWHEVTEDQVPHSSLAPAAAWAELLRAEGFEDVLDCGEPAADGLAEGAYLILARAPVEWKSALPAPEPAAWLLLADAVSLEMAGHLSVRLESQGQRVATTQSLPQSLDGIDHVVYMRGWADALDTAPRLLAEALGIVQSLAAHTAKTPRLWLVTRGGALASSLPTCVEPNPQQAALWGFARVLMNEYPALDTTLIDLICKDGLDRLENELLYPDGASEILLADTGRFTLVMQEVSEDQSQRAAPGERFRLDFHLPGQLRNLVWLPQEEAALAEDAVEVQVQATGLNFRDVMYLMGLLPDEAVEKGFAGASLGLEFAGIVRRVGARVRDFRPGDKVMGFGSACFASHVVTSASAVARMPEEWSFESAATVPTVFFTVYYALKALADLQPGERVLIHGGAGGVGIAAIQLAKHLGAEVFATAGSEEKRDFVRLLGADHVFDSRSLAFADEILTATNGEGVDVVLNSLAGEAIRRNLAVLKPFGRFLELGKRDFFENTPIGLRPFKDNISYFGIDADQLLTGRPQLAARLFREVMALFREGALTPLPCRVFPAERVIDAFRTMQQARHIGKVVVSLADARPVVERPATAPAPLQLAKDSTWIVTGGVSGFGLESARWLAAHGAGNLVLVGRRGLDTPGAREAVEDFTAKGIQVQALACDISDPAAVARMVEHVRKTCPPIQGVLHAAAVFDDALVQSLDATRMEAVLAPKLLGAWNLHQATLDVPLDHFVLYSSITTAIGNPGQANYVAANAGLEGLAEMRRHMGLPAVCVGWGPIGDAGYLTRNEAVRDSLGQRLGKPPLRTLQALNELDHLLPQGSSLAVANFDWNTLARLLPSATRGRFSVLNRSLKSTGLTENEADFQTLCAGKSPEEVAVIVQQLVVQEVAQILAIGADRIDPTRSLHDLGLDSLMAVELALGLEQRFGIQLPVMMLNESPTAEKVTQRIVEKLLGGTDEGDSTPNPVDAVVQGIAKQHGEAVTAEELQQITQDARALQKQGTRLTA</sequence>
<dbReference type="GO" id="GO:0008270">
    <property type="term" value="F:zinc ion binding"/>
    <property type="evidence" value="ECO:0007669"/>
    <property type="project" value="InterPro"/>
</dbReference>
<dbReference type="Pfam" id="PF16197">
    <property type="entry name" value="KAsynt_C_assoc"/>
    <property type="match status" value="1"/>
</dbReference>
<dbReference type="PROSITE" id="PS50075">
    <property type="entry name" value="CARRIER"/>
    <property type="match status" value="1"/>
</dbReference>
<feature type="domain" description="Ketosynthase family 3 (KS3)" evidence="9">
    <location>
        <begin position="9"/>
        <end position="432"/>
    </location>
</feature>
<dbReference type="InterPro" id="IPR049551">
    <property type="entry name" value="PKS_DH_C"/>
</dbReference>
<evidence type="ECO:0000256" key="1">
    <source>
        <dbReference type="ARBA" id="ARBA00022450"/>
    </source>
</evidence>
<feature type="active site" description="Proton acceptor; for dehydratase activity" evidence="7">
    <location>
        <position position="929"/>
    </location>
</feature>
<dbReference type="PROSITE" id="PS52004">
    <property type="entry name" value="KS3_2"/>
    <property type="match status" value="1"/>
</dbReference>
<dbReference type="InterPro" id="IPR032821">
    <property type="entry name" value="PKS_assoc"/>
</dbReference>
<dbReference type="SMART" id="SM01294">
    <property type="entry name" value="PKS_PP_betabranch"/>
    <property type="match status" value="1"/>
</dbReference>
<dbReference type="InterPro" id="IPR049552">
    <property type="entry name" value="PKS_DH_N"/>
</dbReference>
<dbReference type="InterPro" id="IPR016039">
    <property type="entry name" value="Thiolase-like"/>
</dbReference>
<protein>
    <submittedName>
        <fullName evidence="11">Type I polyketide synthase WcbR</fullName>
    </submittedName>
</protein>
<dbReference type="SUPFAM" id="SSF53901">
    <property type="entry name" value="Thiolase-like"/>
    <property type="match status" value="1"/>
</dbReference>
<dbReference type="InterPro" id="IPR036291">
    <property type="entry name" value="NAD(P)-bd_dom_sf"/>
</dbReference>
<dbReference type="FunFam" id="3.40.50.720:FF:000209">
    <property type="entry name" value="Polyketide synthase Pks12"/>
    <property type="match status" value="1"/>
</dbReference>
<dbReference type="CDD" id="cd00833">
    <property type="entry name" value="PKS"/>
    <property type="match status" value="1"/>
</dbReference>
<keyword evidence="3" id="KW-0808">Transferase</keyword>
<dbReference type="GO" id="GO:0006633">
    <property type="term" value="P:fatty acid biosynthetic process"/>
    <property type="evidence" value="ECO:0007669"/>
    <property type="project" value="InterPro"/>
</dbReference>
<dbReference type="InterPro" id="IPR020807">
    <property type="entry name" value="PKS_DH"/>
</dbReference>
<dbReference type="InterPro" id="IPR020806">
    <property type="entry name" value="PKS_PP-bd"/>
</dbReference>
<dbReference type="SUPFAM" id="SSF47336">
    <property type="entry name" value="ACP-like"/>
    <property type="match status" value="1"/>
</dbReference>
<feature type="domain" description="Carrier" evidence="8">
    <location>
        <begin position="2373"/>
        <end position="2450"/>
    </location>
</feature>
<name>A0A2N8K8Q9_9BURK</name>
<dbReference type="GO" id="GO:0004315">
    <property type="term" value="F:3-oxoacyl-[acyl-carrier-protein] synthase activity"/>
    <property type="evidence" value="ECO:0007669"/>
    <property type="project" value="InterPro"/>
</dbReference>
<dbReference type="SMART" id="SM00827">
    <property type="entry name" value="PKS_AT"/>
    <property type="match status" value="1"/>
</dbReference>
<dbReference type="SUPFAM" id="SSF50129">
    <property type="entry name" value="GroES-like"/>
    <property type="match status" value="1"/>
</dbReference>
<feature type="region of interest" description="C-terminal hotdog fold" evidence="7">
    <location>
        <begin position="1031"/>
        <end position="1174"/>
    </location>
</feature>
<dbReference type="Gene3D" id="3.40.47.10">
    <property type="match status" value="1"/>
</dbReference>
<dbReference type="Gene3D" id="1.10.1200.10">
    <property type="entry name" value="ACP-like"/>
    <property type="match status" value="1"/>
</dbReference>
<evidence type="ECO:0000259" key="8">
    <source>
        <dbReference type="PROSITE" id="PS50075"/>
    </source>
</evidence>
<dbReference type="InterPro" id="IPR002364">
    <property type="entry name" value="Quin_OxRdtase/zeta-crystal_CS"/>
</dbReference>
<evidence type="ECO:0000259" key="10">
    <source>
        <dbReference type="PROSITE" id="PS52019"/>
    </source>
</evidence>
<dbReference type="InterPro" id="IPR014043">
    <property type="entry name" value="Acyl_transferase_dom"/>
</dbReference>
<evidence type="ECO:0000256" key="2">
    <source>
        <dbReference type="ARBA" id="ARBA00022553"/>
    </source>
</evidence>
<feature type="region of interest" description="N-terminal hotdog fold" evidence="7">
    <location>
        <begin position="900"/>
        <end position="1019"/>
    </location>
</feature>
<dbReference type="PANTHER" id="PTHR43775">
    <property type="entry name" value="FATTY ACID SYNTHASE"/>
    <property type="match status" value="1"/>
</dbReference>
<dbReference type="Pfam" id="PF14765">
    <property type="entry name" value="PS-DH"/>
    <property type="match status" value="1"/>
</dbReference>
<organism evidence="11 12">
    <name type="scientific">Achromobacter pulmonis</name>
    <dbReference type="NCBI Taxonomy" id="1389932"/>
    <lineage>
        <taxon>Bacteria</taxon>
        <taxon>Pseudomonadati</taxon>
        <taxon>Pseudomonadota</taxon>
        <taxon>Betaproteobacteria</taxon>
        <taxon>Burkholderiales</taxon>
        <taxon>Alcaligenaceae</taxon>
        <taxon>Achromobacter</taxon>
    </lineage>
</organism>
<keyword evidence="1" id="KW-0596">Phosphopantetheine</keyword>
<evidence type="ECO:0000256" key="4">
    <source>
        <dbReference type="ARBA" id="ARBA00023268"/>
    </source>
</evidence>
<dbReference type="Pfam" id="PF02801">
    <property type="entry name" value="Ketoacyl-synt_C"/>
    <property type="match status" value="1"/>
</dbReference>
<dbReference type="SMART" id="SM00826">
    <property type="entry name" value="PKS_DH"/>
    <property type="match status" value="1"/>
</dbReference>
<comment type="function">
    <text evidence="6">Involved in production of the polyketide antibiotic thailandamide.</text>
</comment>
<dbReference type="GO" id="GO:0016491">
    <property type="term" value="F:oxidoreductase activity"/>
    <property type="evidence" value="ECO:0007669"/>
    <property type="project" value="InterPro"/>
</dbReference>
<dbReference type="InterPro" id="IPR013154">
    <property type="entry name" value="ADH-like_N"/>
</dbReference>
<dbReference type="InterPro" id="IPR016035">
    <property type="entry name" value="Acyl_Trfase/lysoPLipase"/>
</dbReference>
<dbReference type="InterPro" id="IPR029063">
    <property type="entry name" value="SAM-dependent_MTases_sf"/>
</dbReference>
<dbReference type="Pfam" id="PF13602">
    <property type="entry name" value="ADH_zinc_N_2"/>
    <property type="match status" value="1"/>
</dbReference>
<dbReference type="Pfam" id="PF21089">
    <property type="entry name" value="PKS_DH_N"/>
    <property type="match status" value="1"/>
</dbReference>
<dbReference type="CDD" id="cd05195">
    <property type="entry name" value="enoyl_red"/>
    <property type="match status" value="1"/>
</dbReference>
<keyword evidence="2" id="KW-0597">Phosphoprotein</keyword>
<proteinExistence type="predicted"/>
<gene>
    <name evidence="11" type="ORF">C1I89_32445</name>
</gene>
<dbReference type="Gene3D" id="3.40.366.10">
    <property type="entry name" value="Malonyl-Coenzyme A Acyl Carrier Protein, domain 2"/>
    <property type="match status" value="1"/>
</dbReference>
<evidence type="ECO:0000313" key="11">
    <source>
        <dbReference type="EMBL" id="PND29839.1"/>
    </source>
</evidence>
<dbReference type="SUPFAM" id="SSF53335">
    <property type="entry name" value="S-adenosyl-L-methionine-dependent methyltransferases"/>
    <property type="match status" value="1"/>
</dbReference>
<dbReference type="InterPro" id="IPR036736">
    <property type="entry name" value="ACP-like_sf"/>
</dbReference>
<dbReference type="SUPFAM" id="SSF55048">
    <property type="entry name" value="Probable ACP-binding domain of malonyl-CoA ACP transacylase"/>
    <property type="match status" value="1"/>
</dbReference>
<dbReference type="GO" id="GO:0031177">
    <property type="term" value="F:phosphopantetheine binding"/>
    <property type="evidence" value="ECO:0007669"/>
    <property type="project" value="InterPro"/>
</dbReference>
<dbReference type="GO" id="GO:0004312">
    <property type="term" value="F:fatty acid synthase activity"/>
    <property type="evidence" value="ECO:0007669"/>
    <property type="project" value="TreeGrafter"/>
</dbReference>
<dbReference type="InterPro" id="IPR042104">
    <property type="entry name" value="PKS_dehydratase_sf"/>
</dbReference>
<dbReference type="Gene3D" id="3.40.50.150">
    <property type="entry name" value="Vaccinia Virus protein VP39"/>
    <property type="match status" value="1"/>
</dbReference>
<dbReference type="PROSITE" id="PS01162">
    <property type="entry name" value="QOR_ZETA_CRYSTAL"/>
    <property type="match status" value="1"/>
</dbReference>
<dbReference type="Pfam" id="PF00698">
    <property type="entry name" value="Acyl_transf_1"/>
    <property type="match status" value="1"/>
</dbReference>
<dbReference type="FunFam" id="3.40.47.10:FF:000019">
    <property type="entry name" value="Polyketide synthase type I"/>
    <property type="match status" value="1"/>
</dbReference>
<keyword evidence="12" id="KW-1185">Reference proteome</keyword>
<dbReference type="Gene3D" id="3.10.129.110">
    <property type="entry name" value="Polyketide synthase dehydratase"/>
    <property type="match status" value="1"/>
</dbReference>
<dbReference type="EMBL" id="POQS01000016">
    <property type="protein sequence ID" value="PND29839.1"/>
    <property type="molecule type" value="Genomic_DNA"/>
</dbReference>
<dbReference type="InterPro" id="IPR020843">
    <property type="entry name" value="ER"/>
</dbReference>
<evidence type="ECO:0000313" key="12">
    <source>
        <dbReference type="Proteomes" id="UP000235994"/>
    </source>
</evidence>
<dbReference type="SMART" id="SM00823">
    <property type="entry name" value="PKS_PP"/>
    <property type="match status" value="1"/>
</dbReference>